<dbReference type="PANTHER" id="PTHR22916">
    <property type="entry name" value="GLYCOSYLTRANSFERASE"/>
    <property type="match status" value="1"/>
</dbReference>
<dbReference type="GO" id="GO:0016758">
    <property type="term" value="F:hexosyltransferase activity"/>
    <property type="evidence" value="ECO:0007669"/>
    <property type="project" value="UniProtKB-ARBA"/>
</dbReference>
<dbReference type="OrthoDB" id="199095at2"/>
<dbReference type="InterPro" id="IPR001173">
    <property type="entry name" value="Glyco_trans_2-like"/>
</dbReference>
<organism evidence="2 3">
    <name type="scientific">Algoriphagus kandeliae</name>
    <dbReference type="NCBI Taxonomy" id="2562278"/>
    <lineage>
        <taxon>Bacteria</taxon>
        <taxon>Pseudomonadati</taxon>
        <taxon>Bacteroidota</taxon>
        <taxon>Cytophagia</taxon>
        <taxon>Cytophagales</taxon>
        <taxon>Cyclobacteriaceae</taxon>
        <taxon>Algoriphagus</taxon>
    </lineage>
</organism>
<keyword evidence="2" id="KW-0808">Transferase</keyword>
<dbReference type="Gene3D" id="3.90.550.10">
    <property type="entry name" value="Spore Coat Polysaccharide Biosynthesis Protein SpsA, Chain A"/>
    <property type="match status" value="1"/>
</dbReference>
<dbReference type="SUPFAM" id="SSF53448">
    <property type="entry name" value="Nucleotide-diphospho-sugar transferases"/>
    <property type="match status" value="1"/>
</dbReference>
<dbReference type="RefSeq" id="WP_135069343.1">
    <property type="nucleotide sequence ID" value="NZ_SPSB01000001.1"/>
</dbReference>
<name>A0A4Y9QYM7_9BACT</name>
<dbReference type="Pfam" id="PF00535">
    <property type="entry name" value="Glycos_transf_2"/>
    <property type="match status" value="1"/>
</dbReference>
<proteinExistence type="predicted"/>
<comment type="caution">
    <text evidence="2">The sequence shown here is derived from an EMBL/GenBank/DDBJ whole genome shotgun (WGS) entry which is preliminary data.</text>
</comment>
<dbReference type="Proteomes" id="UP000297647">
    <property type="component" value="Unassembled WGS sequence"/>
</dbReference>
<dbReference type="InterPro" id="IPR029044">
    <property type="entry name" value="Nucleotide-diphossugar_trans"/>
</dbReference>
<protein>
    <submittedName>
        <fullName evidence="2">Glycosyltransferase</fullName>
    </submittedName>
</protein>
<dbReference type="AlphaFoldDB" id="A0A4Y9QYM7"/>
<dbReference type="PANTHER" id="PTHR22916:SF3">
    <property type="entry name" value="UDP-GLCNAC:BETAGAL BETA-1,3-N-ACETYLGLUCOSAMINYLTRANSFERASE-LIKE PROTEIN 1"/>
    <property type="match status" value="1"/>
</dbReference>
<reference evidence="2 3" key="1">
    <citation type="submission" date="2019-03" db="EMBL/GenBank/DDBJ databases">
        <title>Algoriphagus sp. nov, a new strain isolated from root system soil of mangrove plant Kandelia.</title>
        <authorList>
            <person name="Yin Q."/>
            <person name="Wang K."/>
            <person name="Song Z."/>
        </authorList>
    </citation>
    <scope>NUCLEOTIDE SEQUENCE [LARGE SCALE GENOMIC DNA]</scope>
    <source>
        <strain evidence="2 3">XY-J91</strain>
    </source>
</reference>
<sequence length="307" mass="35795">MSDKPLVSVSCITYNHFPYIRQCFEGILKQKVNFRFEIIVYDDASNDGTSDVIREFESKYPSTFKVLIQEENQYSKGVRGIAVRYNFPRCEGKYIAFCEGDDFWTDPYKLQKQVDFLEANPSYSTCCTNYSEVDEDGKILKTNAWDGIRLSSIISHEVILEKYKPKILTTLFRKEAFKKGFPEIFFEVFNADNFLSALATEHGPVGFLNFNSGCYRIHNSGIWSGKNLIQQFENQLDTFEKMKLYFLKDFQQIAISNRIYHIRRRLSRLYAKEKDFGKSLSQMKHMVKVNPIDSSKVFLGNLIAPFR</sequence>
<keyword evidence="3" id="KW-1185">Reference proteome</keyword>
<evidence type="ECO:0000313" key="3">
    <source>
        <dbReference type="Proteomes" id="UP000297647"/>
    </source>
</evidence>
<evidence type="ECO:0000259" key="1">
    <source>
        <dbReference type="Pfam" id="PF00535"/>
    </source>
</evidence>
<evidence type="ECO:0000313" key="2">
    <source>
        <dbReference type="EMBL" id="TFV97197.1"/>
    </source>
</evidence>
<dbReference type="EMBL" id="SPSB01000001">
    <property type="protein sequence ID" value="TFV97197.1"/>
    <property type="molecule type" value="Genomic_DNA"/>
</dbReference>
<feature type="domain" description="Glycosyltransferase 2-like" evidence="1">
    <location>
        <begin position="9"/>
        <end position="145"/>
    </location>
</feature>
<gene>
    <name evidence="2" type="ORF">E4S40_00645</name>
</gene>
<accession>A0A4Y9QYM7</accession>